<evidence type="ECO:0000313" key="2">
    <source>
        <dbReference type="EMBL" id="KAK7444309.1"/>
    </source>
</evidence>
<keyword evidence="3" id="KW-1185">Reference proteome</keyword>
<evidence type="ECO:0000313" key="3">
    <source>
        <dbReference type="Proteomes" id="UP001498398"/>
    </source>
</evidence>
<dbReference type="Proteomes" id="UP001498398">
    <property type="component" value="Unassembled WGS sequence"/>
</dbReference>
<accession>A0ABR1J0T7</accession>
<feature type="chain" id="PRO_5045830223" evidence="1">
    <location>
        <begin position="20"/>
        <end position="143"/>
    </location>
</feature>
<dbReference type="Pfam" id="PF19271">
    <property type="entry name" value="Nis1"/>
    <property type="match status" value="1"/>
</dbReference>
<sequence>MKLFTAALSALSLATVALGQSAHIGFPTDGATVSAGSPLSVNVIRPNTISSSEEVAVVIGIASCTTSDQGCLAPNLTMGSILYNGPFDPQIPSPTEPPSQNITVDIPSDIPKGETQLNFAHFFMVGASLSPSVETSSVSITIV</sequence>
<organism evidence="2 3">
    <name type="scientific">Marasmiellus scandens</name>
    <dbReference type="NCBI Taxonomy" id="2682957"/>
    <lineage>
        <taxon>Eukaryota</taxon>
        <taxon>Fungi</taxon>
        <taxon>Dikarya</taxon>
        <taxon>Basidiomycota</taxon>
        <taxon>Agaricomycotina</taxon>
        <taxon>Agaricomycetes</taxon>
        <taxon>Agaricomycetidae</taxon>
        <taxon>Agaricales</taxon>
        <taxon>Marasmiineae</taxon>
        <taxon>Omphalotaceae</taxon>
        <taxon>Marasmiellus</taxon>
    </lineage>
</organism>
<name>A0ABR1J0T7_9AGAR</name>
<evidence type="ECO:0000256" key="1">
    <source>
        <dbReference type="SAM" id="SignalP"/>
    </source>
</evidence>
<proteinExistence type="predicted"/>
<comment type="caution">
    <text evidence="2">The sequence shown here is derived from an EMBL/GenBank/DDBJ whole genome shotgun (WGS) entry which is preliminary data.</text>
</comment>
<reference evidence="2 3" key="1">
    <citation type="submission" date="2024-01" db="EMBL/GenBank/DDBJ databases">
        <title>A draft genome for the cacao thread blight pathogen Marasmiellus scandens.</title>
        <authorList>
            <person name="Baruah I.K."/>
            <person name="Leung J."/>
            <person name="Bukari Y."/>
            <person name="Amoako-Attah I."/>
            <person name="Meinhardt L.W."/>
            <person name="Bailey B.A."/>
            <person name="Cohen S.P."/>
        </authorList>
    </citation>
    <scope>NUCLEOTIDE SEQUENCE [LARGE SCALE GENOMIC DNA]</scope>
    <source>
        <strain evidence="2 3">GH-19</strain>
    </source>
</reference>
<protein>
    <submittedName>
        <fullName evidence="2">Uncharacterized protein</fullName>
    </submittedName>
</protein>
<dbReference type="EMBL" id="JBANRG010000051">
    <property type="protein sequence ID" value="KAK7444309.1"/>
    <property type="molecule type" value="Genomic_DNA"/>
</dbReference>
<gene>
    <name evidence="2" type="ORF">VKT23_015321</name>
</gene>
<keyword evidence="1" id="KW-0732">Signal</keyword>
<feature type="signal peptide" evidence="1">
    <location>
        <begin position="1"/>
        <end position="19"/>
    </location>
</feature>
<dbReference type="InterPro" id="IPR045469">
    <property type="entry name" value="Nis1"/>
</dbReference>